<name>A0ABW4E2M0_9RHOB</name>
<dbReference type="Proteomes" id="UP001597302">
    <property type="component" value="Unassembled WGS sequence"/>
</dbReference>
<evidence type="ECO:0000313" key="2">
    <source>
        <dbReference type="Proteomes" id="UP001597302"/>
    </source>
</evidence>
<organism evidence="1 2">
    <name type="scientific">Paracoccus nototheniae</name>
    <dbReference type="NCBI Taxonomy" id="2489002"/>
    <lineage>
        <taxon>Bacteria</taxon>
        <taxon>Pseudomonadati</taxon>
        <taxon>Pseudomonadota</taxon>
        <taxon>Alphaproteobacteria</taxon>
        <taxon>Rhodobacterales</taxon>
        <taxon>Paracoccaceae</taxon>
        <taxon>Paracoccus</taxon>
    </lineage>
</organism>
<evidence type="ECO:0000313" key="1">
    <source>
        <dbReference type="EMBL" id="MFD1483558.1"/>
    </source>
</evidence>
<protein>
    <submittedName>
        <fullName evidence="1">Uncharacterized protein</fullName>
    </submittedName>
</protein>
<reference evidence="2" key="1">
    <citation type="journal article" date="2019" name="Int. J. Syst. Evol. Microbiol.">
        <title>The Global Catalogue of Microorganisms (GCM) 10K type strain sequencing project: providing services to taxonomists for standard genome sequencing and annotation.</title>
        <authorList>
            <consortium name="The Broad Institute Genomics Platform"/>
            <consortium name="The Broad Institute Genome Sequencing Center for Infectious Disease"/>
            <person name="Wu L."/>
            <person name="Ma J."/>
        </authorList>
    </citation>
    <scope>NUCLEOTIDE SEQUENCE [LARGE SCALE GENOMIC DNA]</scope>
    <source>
        <strain evidence="2">CCM 8875</strain>
    </source>
</reference>
<accession>A0ABW4E2M0</accession>
<sequence length="89" mass="10079">MMGSITFLAVLQMAGSAPITTAPQPLHLCAPPAEPIEDEQALARHGIAPKDEYVRYFNDLNAYLICFQKSQTDIIEKGRVWHDRYNEIF</sequence>
<proteinExistence type="predicted"/>
<dbReference type="EMBL" id="JBHTOQ010000080">
    <property type="protein sequence ID" value="MFD1483558.1"/>
    <property type="molecule type" value="Genomic_DNA"/>
</dbReference>
<dbReference type="RefSeq" id="WP_131573472.1">
    <property type="nucleotide sequence ID" value="NZ_CBCSAJ010000056.1"/>
</dbReference>
<comment type="caution">
    <text evidence="1">The sequence shown here is derived from an EMBL/GenBank/DDBJ whole genome shotgun (WGS) entry which is preliminary data.</text>
</comment>
<keyword evidence="2" id="KW-1185">Reference proteome</keyword>
<gene>
    <name evidence="1" type="ORF">ACFQ5P_19900</name>
</gene>